<name>A0A7M1KP62_9PSED</name>
<sequence length="1173" mass="128714">MVQWLKTGKPNENVIPGKSSVAPFIAMYNQALNEPSVQAWFSAQGLIPATIRVFSDCVVGTVMREGKAIMQRFSTTDGSGWGQVSHTINALQKVLSPSDLGLPGTPDFVSIGRDVLLDFYRVKPPLNEKAAPKLARHLRQEGWPTIAQTQRDGWEGQFNALRQHRHDSAVRTRLVEQFQSQFTTEPNENVIELDNQAVAVEPGASLDRRSHKARQLFLEFLASATFQAFVKKAGFELPGSEFRMSEFRLSEGELQMRNLAGEWVSLQNAFDDEVERASRVDDPQGHAARKMNADFDQLVKMSEKTGNALYNTRTYDARQTLAFYTPDTPKTVGQLRATLGWLGNQLPAPALAGDYASMTPYGEDQGGLSEQALQALKGQSAQVMTAFKDFSRAPSGFQSYPDPDRQLAEFFDSPQAVALAEQIAKSLKLFAVADGQALPRAERHQLLATALKLNVDAPVPGLPGHVAGYSLYQPDNMGRTLKEVRQSVERHLESKGVDAKVSALMAHLFMAQSAPEMLVKRDPALAADAAQAFNQDPENIKVGSTGWMNLRLGCAIAGDSRVNFTQALALARQDITGPEQEALLKELGVQSLLDWGVMSGIFPASSDGKYSPGDYEAAATAFTARENQTREAFATLMSEPPTQASLLVDQLAILFPEMTKEEIRNIKLDGYPPTSLAAAAFEKRSYNLKSKMLIDVILMNQSENKPALGTVEQWTDGAFIHPKVSLAEFRERIKQLPRIEPLVAPAVDTYIATTRAAQATALKLMFTQLTLEQRMALERSPQIECFTLRAPTGDDLKQDNGPESNVAKSEGRHGVLIRYETGQAKPKYGYWGIYPNSMTMVEIKDLPDDLKLGGEIRDGTKPHVKIPGINLTINEVATQFHRGTVLPIDFEAFHKGVAPRPGVSSEVIVEKLGEPLKRPAAHTHHRIPNTFTSSITSQLVDRLLEHSFDDSRAGRIAFANEPSDLHKRTYPFKPGKYFTAENARTLLNLIPFVGAIADLVEGKTLAGVKGLLIDIGSFLITGGLAGAKTFAKGLTMLVPFSSKPFTLAGLKGGASFIRGLFNPLENIPDLLRTVPRGLKGASKVANNVRVRLGSNIYVPPKIFEQWRWTAGAWDTSFSGGARTINQFPGARKGFSGTKEVVAVQKHGSWYAINPVSHRPDRTPLEHFKPQPAA</sequence>
<organism evidence="1 2">
    <name type="scientific">Pseudomonas poae</name>
    <dbReference type="NCBI Taxonomy" id="200451"/>
    <lineage>
        <taxon>Bacteria</taxon>
        <taxon>Pseudomonadati</taxon>
        <taxon>Pseudomonadota</taxon>
        <taxon>Gammaproteobacteria</taxon>
        <taxon>Pseudomonadales</taxon>
        <taxon>Pseudomonadaceae</taxon>
        <taxon>Pseudomonas</taxon>
    </lineage>
</organism>
<protein>
    <submittedName>
        <fullName evidence="1">Uncharacterized protein</fullName>
    </submittedName>
</protein>
<reference evidence="1 2" key="1">
    <citation type="submission" date="2020-10" db="EMBL/GenBank/DDBJ databases">
        <title>High quality whole genome sequence of Pseudomonas poae PMA22.</title>
        <authorList>
            <person name="Hernandez J.G."/>
            <person name="Rodriguez P."/>
            <person name="Cuevas C."/>
            <person name="de la Calle F."/>
            <person name="Galan B."/>
            <person name="Garcia J.L."/>
        </authorList>
    </citation>
    <scope>NUCLEOTIDE SEQUENCE [LARGE SCALE GENOMIC DNA]</scope>
    <source>
        <strain evidence="1 2">PMA22</strain>
    </source>
</reference>
<evidence type="ECO:0000313" key="2">
    <source>
        <dbReference type="Proteomes" id="UP000594923"/>
    </source>
</evidence>
<dbReference type="EMBL" id="CP063073">
    <property type="protein sequence ID" value="QOQ78206.1"/>
    <property type="molecule type" value="Genomic_DNA"/>
</dbReference>
<proteinExistence type="predicted"/>
<gene>
    <name evidence="1" type="ORF">IMF22_09055</name>
</gene>
<dbReference type="AlphaFoldDB" id="A0A7M1KP62"/>
<evidence type="ECO:0000313" key="1">
    <source>
        <dbReference type="EMBL" id="QOQ78206.1"/>
    </source>
</evidence>
<dbReference type="Proteomes" id="UP000594923">
    <property type="component" value="Chromosome"/>
</dbReference>
<accession>A0A7M1KP62</accession>